<keyword evidence="1" id="KW-0472">Membrane</keyword>
<keyword evidence="1" id="KW-0812">Transmembrane</keyword>
<sequence length="370" mass="42116">MFVTLTNYWWLLIWMFTGGLFLKVFFSRKRELVGGQAETRWQMLPAIIMVVPYIIWAGYRGNNFGDTGAYRRMFSEAPNSLGQMSAYLDEVTKDKGFSAIVVLIKSVLGNSDAVFFLFLAAIQILCVALVFRKYSCDYWFSIFLFIASTDYLSWVHNGMRQFLAVTIIFAATGLILKKRYIPAILIILVAATIHGSALLMLPIIFIIQGKAWNKKTLLCVLASIIILLFVGQFTDILDTLLSDTQYENVVSDWQSWEDDGMNPIRVLVYAIPTLLSLFGYKRIKYEDNPVINMTVNASIVSTSIALVATGTSGIFIGRLPIYCSMYGYILLPWEIKHLFRKNMGKTIYAVAIVCYIVFFYYQMHLAWGIL</sequence>
<evidence type="ECO:0000256" key="1">
    <source>
        <dbReference type="SAM" id="Phobius"/>
    </source>
</evidence>
<reference evidence="2 3" key="1">
    <citation type="submission" date="2017-05" db="EMBL/GenBank/DDBJ databases">
        <title>Butyricicoccus porcorum sp. nov. a butyrate-producing bacterium from the swine intestinal tract.</title>
        <authorList>
            <person name="Trachsel J."/>
            <person name="Humphrey S."/>
            <person name="Allen H.K."/>
        </authorList>
    </citation>
    <scope>NUCLEOTIDE SEQUENCE [LARGE SCALE GENOMIC DNA]</scope>
    <source>
        <strain evidence="2">BB10</strain>
    </source>
</reference>
<dbReference type="EMBL" id="NHOC01000003">
    <property type="protein sequence ID" value="OUM21129.1"/>
    <property type="molecule type" value="Genomic_DNA"/>
</dbReference>
<keyword evidence="1" id="KW-1133">Transmembrane helix</keyword>
<dbReference type="AlphaFoldDB" id="A0A252F5S6"/>
<dbReference type="Pfam" id="PF14897">
    <property type="entry name" value="EpsG"/>
    <property type="match status" value="1"/>
</dbReference>
<comment type="caution">
    <text evidence="2">The sequence shown here is derived from an EMBL/GenBank/DDBJ whole genome shotgun (WGS) entry which is preliminary data.</text>
</comment>
<feature type="transmembrane region" description="Helical" evidence="1">
    <location>
        <begin position="347"/>
        <end position="367"/>
    </location>
</feature>
<proteinExistence type="predicted"/>
<feature type="transmembrane region" description="Helical" evidence="1">
    <location>
        <begin position="113"/>
        <end position="132"/>
    </location>
</feature>
<organism evidence="2 3">
    <name type="scientific">Butyricicoccus porcorum</name>
    <dbReference type="NCBI Taxonomy" id="1945634"/>
    <lineage>
        <taxon>Bacteria</taxon>
        <taxon>Bacillati</taxon>
        <taxon>Bacillota</taxon>
        <taxon>Clostridia</taxon>
        <taxon>Eubacteriales</taxon>
        <taxon>Butyricicoccaceae</taxon>
        <taxon>Butyricicoccus</taxon>
    </lineage>
</organism>
<feature type="transmembrane region" description="Helical" evidence="1">
    <location>
        <begin position="183"/>
        <end position="205"/>
    </location>
</feature>
<keyword evidence="3" id="KW-1185">Reference proteome</keyword>
<dbReference type="InterPro" id="IPR049458">
    <property type="entry name" value="EpsG-like"/>
</dbReference>
<gene>
    <name evidence="2" type="ORF">CBW42_03590</name>
</gene>
<evidence type="ECO:0008006" key="4">
    <source>
        <dbReference type="Google" id="ProtNLM"/>
    </source>
</evidence>
<dbReference type="RefSeq" id="WP_087017862.1">
    <property type="nucleotide sequence ID" value="NZ_NHOC01000003.1"/>
</dbReference>
<evidence type="ECO:0000313" key="2">
    <source>
        <dbReference type="EMBL" id="OUM21129.1"/>
    </source>
</evidence>
<name>A0A252F5S6_9FIRM</name>
<feature type="transmembrane region" description="Helical" evidence="1">
    <location>
        <begin position="261"/>
        <end position="278"/>
    </location>
</feature>
<evidence type="ECO:0000313" key="3">
    <source>
        <dbReference type="Proteomes" id="UP000194903"/>
    </source>
</evidence>
<feature type="transmembrane region" description="Helical" evidence="1">
    <location>
        <begin position="138"/>
        <end position="155"/>
    </location>
</feature>
<dbReference type="Proteomes" id="UP000194903">
    <property type="component" value="Unassembled WGS sequence"/>
</dbReference>
<accession>A0A252F5S6</accession>
<feature type="transmembrane region" description="Helical" evidence="1">
    <location>
        <begin position="6"/>
        <end position="26"/>
    </location>
</feature>
<dbReference type="OrthoDB" id="1649543at2"/>
<protein>
    <recommendedName>
        <fullName evidence="4">EpsG family protein</fullName>
    </recommendedName>
</protein>
<feature type="transmembrane region" description="Helical" evidence="1">
    <location>
        <begin position="217"/>
        <end position="241"/>
    </location>
</feature>